<reference evidence="1 2" key="1">
    <citation type="submission" date="2013-09" db="EMBL/GenBank/DDBJ databases">
        <title>Corchorus capsularis genome sequencing.</title>
        <authorList>
            <person name="Alam M."/>
            <person name="Haque M.S."/>
            <person name="Islam M.S."/>
            <person name="Emdad E.M."/>
            <person name="Islam M.M."/>
            <person name="Ahmed B."/>
            <person name="Halim A."/>
            <person name="Hossen Q.M.M."/>
            <person name="Hossain M.Z."/>
            <person name="Ahmed R."/>
            <person name="Khan M.M."/>
            <person name="Islam R."/>
            <person name="Rashid M.M."/>
            <person name="Khan S.A."/>
            <person name="Rahman M.S."/>
            <person name="Alam M."/>
        </authorList>
    </citation>
    <scope>NUCLEOTIDE SEQUENCE [LARGE SCALE GENOMIC DNA]</scope>
    <source>
        <strain evidence="2">cv. CVL-1</strain>
        <tissue evidence="1">Whole seedling</tissue>
    </source>
</reference>
<proteinExistence type="predicted"/>
<dbReference type="AlphaFoldDB" id="A0A1R3GNG1"/>
<evidence type="ECO:0000313" key="2">
    <source>
        <dbReference type="Proteomes" id="UP000188268"/>
    </source>
</evidence>
<evidence type="ECO:0000313" key="1">
    <source>
        <dbReference type="EMBL" id="OMO59655.1"/>
    </source>
</evidence>
<protein>
    <submittedName>
        <fullName evidence="1">Uncharacterized protein</fullName>
    </submittedName>
</protein>
<keyword evidence="2" id="KW-1185">Reference proteome</keyword>
<sequence length="46" mass="4780">MVMGRIHAIFPVVTVATDVEAIADMLKVPLDAAGDSTPKAVSITKV</sequence>
<dbReference type="Gramene" id="OMO59655">
    <property type="protein sequence ID" value="OMO59655"/>
    <property type="gene ID" value="CCACVL1_24683"/>
</dbReference>
<comment type="caution">
    <text evidence="1">The sequence shown here is derived from an EMBL/GenBank/DDBJ whole genome shotgun (WGS) entry which is preliminary data.</text>
</comment>
<organism evidence="1 2">
    <name type="scientific">Corchorus capsularis</name>
    <name type="common">Jute</name>
    <dbReference type="NCBI Taxonomy" id="210143"/>
    <lineage>
        <taxon>Eukaryota</taxon>
        <taxon>Viridiplantae</taxon>
        <taxon>Streptophyta</taxon>
        <taxon>Embryophyta</taxon>
        <taxon>Tracheophyta</taxon>
        <taxon>Spermatophyta</taxon>
        <taxon>Magnoliopsida</taxon>
        <taxon>eudicotyledons</taxon>
        <taxon>Gunneridae</taxon>
        <taxon>Pentapetalae</taxon>
        <taxon>rosids</taxon>
        <taxon>malvids</taxon>
        <taxon>Malvales</taxon>
        <taxon>Malvaceae</taxon>
        <taxon>Grewioideae</taxon>
        <taxon>Apeibeae</taxon>
        <taxon>Corchorus</taxon>
    </lineage>
</organism>
<dbReference type="Proteomes" id="UP000188268">
    <property type="component" value="Unassembled WGS sequence"/>
</dbReference>
<name>A0A1R3GNG1_COCAP</name>
<gene>
    <name evidence="1" type="ORF">CCACVL1_24683</name>
</gene>
<accession>A0A1R3GNG1</accession>
<dbReference type="EMBL" id="AWWV01013888">
    <property type="protein sequence ID" value="OMO59655.1"/>
    <property type="molecule type" value="Genomic_DNA"/>
</dbReference>